<gene>
    <name evidence="1" type="primary">ORF213178</name>
</gene>
<dbReference type="PANTHER" id="PTHR47533">
    <property type="entry name" value="PROTEIN CBG21859"/>
    <property type="match status" value="1"/>
</dbReference>
<accession>A0A0B7BUV7</accession>
<dbReference type="SUPFAM" id="SSF53474">
    <property type="entry name" value="alpha/beta-Hydrolases"/>
    <property type="match status" value="1"/>
</dbReference>
<dbReference type="AlphaFoldDB" id="A0A0B7BUV7"/>
<dbReference type="EMBL" id="HACG01049852">
    <property type="protein sequence ID" value="CEK96717.1"/>
    <property type="molecule type" value="Transcribed_RNA"/>
</dbReference>
<sequence>DLRLVAPTSLGMMESPITFDLLSEIDFSTDGRARSLRLILKAMNIHRIDMLVGHSAGAWTMYKAGASWDNIGSLFGINPGGDKPNRPIRPFLFFKFIAAVLQWSLGRLIVTPFLAFTYRIIGFRDVISTGSDSHLIVTQQYIASQGFPQVPVNADEVRKRQLPVLFTYSLNDKILEHSICSHMAYNVLRIPKQNTVTYADDKTPNRDPFFVPEGWLTRCLVFARGGHIIHLAHAKEVVDQIENMLRCIDSSKNTYCNLSDQKDKNRPSL</sequence>
<dbReference type="PANTHER" id="PTHR47533:SF4">
    <property type="entry name" value="AB HYDROLASE-1 DOMAIN-CONTAINING PROTEIN"/>
    <property type="match status" value="1"/>
</dbReference>
<proteinExistence type="predicted"/>
<dbReference type="Gene3D" id="3.40.50.1820">
    <property type="entry name" value="alpha/beta hydrolase"/>
    <property type="match status" value="1"/>
</dbReference>
<protein>
    <recommendedName>
        <fullName evidence="2">AB hydrolase-1 domain-containing protein</fullName>
    </recommendedName>
</protein>
<evidence type="ECO:0008006" key="2">
    <source>
        <dbReference type="Google" id="ProtNLM"/>
    </source>
</evidence>
<organism evidence="1">
    <name type="scientific">Arion vulgaris</name>
    <dbReference type="NCBI Taxonomy" id="1028688"/>
    <lineage>
        <taxon>Eukaryota</taxon>
        <taxon>Metazoa</taxon>
        <taxon>Spiralia</taxon>
        <taxon>Lophotrochozoa</taxon>
        <taxon>Mollusca</taxon>
        <taxon>Gastropoda</taxon>
        <taxon>Heterobranchia</taxon>
        <taxon>Euthyneura</taxon>
        <taxon>Panpulmonata</taxon>
        <taxon>Eupulmonata</taxon>
        <taxon>Stylommatophora</taxon>
        <taxon>Helicina</taxon>
        <taxon>Arionoidea</taxon>
        <taxon>Arionidae</taxon>
        <taxon>Arion</taxon>
    </lineage>
</organism>
<name>A0A0B7BUV7_9EUPU</name>
<evidence type="ECO:0000313" key="1">
    <source>
        <dbReference type="EMBL" id="CEK96717.1"/>
    </source>
</evidence>
<dbReference type="InterPro" id="IPR029058">
    <property type="entry name" value="AB_hydrolase_fold"/>
</dbReference>
<feature type="non-terminal residue" evidence="1">
    <location>
        <position position="1"/>
    </location>
</feature>
<reference evidence="1" key="1">
    <citation type="submission" date="2014-12" db="EMBL/GenBank/DDBJ databases">
        <title>Insight into the proteome of Arion vulgaris.</title>
        <authorList>
            <person name="Aradska J."/>
            <person name="Bulat T."/>
            <person name="Smidak R."/>
            <person name="Sarate P."/>
            <person name="Gangsoo J."/>
            <person name="Sialana F."/>
            <person name="Bilban M."/>
            <person name="Lubec G."/>
        </authorList>
    </citation>
    <scope>NUCLEOTIDE SEQUENCE</scope>
    <source>
        <tissue evidence="1">Skin</tissue>
    </source>
</reference>